<dbReference type="InterPro" id="IPR056813">
    <property type="entry name" value="GIL1_IRKI_C"/>
</dbReference>
<dbReference type="Pfam" id="PF24994">
    <property type="entry name" value="GIL1_IRKI_C"/>
    <property type="match status" value="1"/>
</dbReference>
<feature type="domain" description="GIL1/IRKI C-terminal" evidence="2">
    <location>
        <begin position="218"/>
        <end position="263"/>
    </location>
</feature>
<keyword evidence="1" id="KW-0175">Coiled coil</keyword>
<organism evidence="3">
    <name type="scientific">Arundo donax</name>
    <name type="common">Giant reed</name>
    <name type="synonym">Donax arundinaceus</name>
    <dbReference type="NCBI Taxonomy" id="35708"/>
    <lineage>
        <taxon>Eukaryota</taxon>
        <taxon>Viridiplantae</taxon>
        <taxon>Streptophyta</taxon>
        <taxon>Embryophyta</taxon>
        <taxon>Tracheophyta</taxon>
        <taxon>Spermatophyta</taxon>
        <taxon>Magnoliopsida</taxon>
        <taxon>Liliopsida</taxon>
        <taxon>Poales</taxon>
        <taxon>Poaceae</taxon>
        <taxon>PACMAD clade</taxon>
        <taxon>Arundinoideae</taxon>
        <taxon>Arundineae</taxon>
        <taxon>Arundo</taxon>
    </lineage>
</organism>
<name>A0A0A8Z8K7_ARUDO</name>
<reference evidence="3" key="1">
    <citation type="submission" date="2014-09" db="EMBL/GenBank/DDBJ databases">
        <authorList>
            <person name="Magalhaes I.L.F."/>
            <person name="Oliveira U."/>
            <person name="Santos F.R."/>
            <person name="Vidigal T.H.D.A."/>
            <person name="Brescovit A.D."/>
            <person name="Santos A.J."/>
        </authorList>
    </citation>
    <scope>NUCLEOTIDE SEQUENCE</scope>
    <source>
        <tissue evidence="3">Shoot tissue taken approximately 20 cm above the soil surface</tissue>
    </source>
</reference>
<proteinExistence type="predicted"/>
<evidence type="ECO:0000259" key="2">
    <source>
        <dbReference type="Pfam" id="PF24994"/>
    </source>
</evidence>
<sequence>MRKRDSDILLLKRELEGLQRENSRLNKQIKSKQSVNKRDKVFAVPKEFITARQSELLELFKVASTLVHDFARSITSLVISSDNCIGRADAAEQSWNRNSLEAYLSRTMLGTRTEEREEAFEIDAVRFDRIMRFRDPLDALMQYPSSSFSRFCQTRYLAAVSSEIEAAIFRNLDQRAFVSRGGHPSTWFYRAFATMARSAWALHVVMAKYCSAGQSVRMFYARRGSKYAEEYMESVAAPASGCVAFTVTPGVKVGDTVVACMVFLCDPQDANNVQ</sequence>
<dbReference type="EMBL" id="GBRH01262794">
    <property type="protein sequence ID" value="JAD35101.1"/>
    <property type="molecule type" value="Transcribed_RNA"/>
</dbReference>
<protein>
    <recommendedName>
        <fullName evidence="2">GIL1/IRKI C-terminal domain-containing protein</fullName>
    </recommendedName>
</protein>
<reference evidence="3" key="2">
    <citation type="journal article" date="2015" name="Data Brief">
        <title>Shoot transcriptome of the giant reed, Arundo donax.</title>
        <authorList>
            <person name="Barrero R.A."/>
            <person name="Guerrero F.D."/>
            <person name="Moolhuijzen P."/>
            <person name="Goolsby J.A."/>
            <person name="Tidwell J."/>
            <person name="Bellgard S.E."/>
            <person name="Bellgard M.I."/>
        </authorList>
    </citation>
    <scope>NUCLEOTIDE SEQUENCE</scope>
    <source>
        <tissue evidence="3">Shoot tissue taken approximately 20 cm above the soil surface</tissue>
    </source>
</reference>
<evidence type="ECO:0000256" key="1">
    <source>
        <dbReference type="SAM" id="Coils"/>
    </source>
</evidence>
<feature type="coiled-coil region" evidence="1">
    <location>
        <begin position="8"/>
        <end position="35"/>
    </location>
</feature>
<dbReference type="GO" id="GO:0009639">
    <property type="term" value="P:response to red or far red light"/>
    <property type="evidence" value="ECO:0007669"/>
    <property type="project" value="InterPro"/>
</dbReference>
<dbReference type="AlphaFoldDB" id="A0A0A8Z8K7"/>
<accession>A0A0A8Z8K7</accession>
<evidence type="ECO:0000313" key="3">
    <source>
        <dbReference type="EMBL" id="JAD35101.1"/>
    </source>
</evidence>
<dbReference type="GO" id="GO:0009959">
    <property type="term" value="P:negative gravitropism"/>
    <property type="evidence" value="ECO:0007669"/>
    <property type="project" value="InterPro"/>
</dbReference>
<dbReference type="PANTHER" id="PTHR31161">
    <property type="entry name" value="PROTEIN GRAVITROPIC IN THE LIGHT 1"/>
    <property type="match status" value="1"/>
</dbReference>
<dbReference type="InterPro" id="IPR040225">
    <property type="entry name" value="GIL1-like"/>
</dbReference>